<evidence type="ECO:0000313" key="17">
    <source>
        <dbReference type="Proteomes" id="UP000053201"/>
    </source>
</evidence>
<evidence type="ECO:0000256" key="13">
    <source>
        <dbReference type="RuleBase" id="RU003557"/>
    </source>
</evidence>
<evidence type="ECO:0000259" key="15">
    <source>
        <dbReference type="Pfam" id="PF02803"/>
    </source>
</evidence>
<feature type="domain" description="Thiolase C-terminal" evidence="15">
    <location>
        <begin position="299"/>
        <end position="419"/>
    </location>
</feature>
<keyword evidence="8" id="KW-0576">Peroxisome</keyword>
<evidence type="ECO:0000256" key="6">
    <source>
        <dbReference type="ARBA" id="ARBA00022946"/>
    </source>
</evidence>
<accession>A0A0L0HLN0</accession>
<keyword evidence="17" id="KW-1185">Reference proteome</keyword>
<dbReference type="PROSITE" id="PS00099">
    <property type="entry name" value="THIOLASE_3"/>
    <property type="match status" value="1"/>
</dbReference>
<evidence type="ECO:0000256" key="11">
    <source>
        <dbReference type="ARBA" id="ARBA00047605"/>
    </source>
</evidence>
<dbReference type="InterPro" id="IPR002155">
    <property type="entry name" value="Thiolase"/>
</dbReference>
<evidence type="ECO:0000256" key="4">
    <source>
        <dbReference type="ARBA" id="ARBA00022679"/>
    </source>
</evidence>
<dbReference type="GO" id="GO:0006635">
    <property type="term" value="P:fatty acid beta-oxidation"/>
    <property type="evidence" value="ECO:0007669"/>
    <property type="project" value="TreeGrafter"/>
</dbReference>
<dbReference type="InterPro" id="IPR020610">
    <property type="entry name" value="Thiolase_AS"/>
</dbReference>
<dbReference type="InterPro" id="IPR050215">
    <property type="entry name" value="Thiolase-like_sf_Thiolase"/>
</dbReference>
<dbReference type="EC" id="2.3.1.16" evidence="10"/>
<dbReference type="Pfam" id="PF02803">
    <property type="entry name" value="Thiolase_C"/>
    <property type="match status" value="1"/>
</dbReference>
<dbReference type="STRING" id="645134.A0A0L0HLN0"/>
<dbReference type="GO" id="GO:0010124">
    <property type="term" value="P:phenylacetate catabolic process"/>
    <property type="evidence" value="ECO:0007669"/>
    <property type="project" value="TreeGrafter"/>
</dbReference>
<dbReference type="OMA" id="WTVMRNC"/>
<keyword evidence="7" id="KW-0443">Lipid metabolism</keyword>
<evidence type="ECO:0000256" key="2">
    <source>
        <dbReference type="ARBA" id="ARBA00004872"/>
    </source>
</evidence>
<evidence type="ECO:0000256" key="7">
    <source>
        <dbReference type="ARBA" id="ARBA00023098"/>
    </source>
</evidence>
<keyword evidence="6" id="KW-0809">Transit peptide</keyword>
<keyword evidence="4 13" id="KW-0808">Transferase</keyword>
<gene>
    <name evidence="16" type="ORF">SPPG_02526</name>
</gene>
<dbReference type="Gene3D" id="3.40.47.10">
    <property type="match status" value="2"/>
</dbReference>
<comment type="similarity">
    <text evidence="3 13">Belongs to the thiolase-like superfamily. Thiolase family.</text>
</comment>
<feature type="domain" description="Thiolase N-terminal" evidence="14">
    <location>
        <begin position="34"/>
        <end position="291"/>
    </location>
</feature>
<comment type="subcellular location">
    <subcellularLocation>
        <location evidence="1">Peroxisome</location>
    </subcellularLocation>
</comment>
<dbReference type="VEuPathDB" id="FungiDB:SPPG_02526"/>
<dbReference type="InterPro" id="IPR020617">
    <property type="entry name" value="Thiolase_C"/>
</dbReference>
<evidence type="ECO:0000256" key="10">
    <source>
        <dbReference type="ARBA" id="ARBA00024073"/>
    </source>
</evidence>
<dbReference type="PANTHER" id="PTHR43853">
    <property type="entry name" value="3-KETOACYL-COA THIOLASE, PEROXISOMAL"/>
    <property type="match status" value="1"/>
</dbReference>
<feature type="active site" description="Proton acceptor" evidence="12">
    <location>
        <position position="377"/>
    </location>
</feature>
<evidence type="ECO:0000256" key="9">
    <source>
        <dbReference type="ARBA" id="ARBA00023315"/>
    </source>
</evidence>
<evidence type="ECO:0000256" key="3">
    <source>
        <dbReference type="ARBA" id="ARBA00010982"/>
    </source>
</evidence>
<dbReference type="GeneID" id="27686105"/>
<comment type="pathway">
    <text evidence="2">Lipid metabolism; fatty acid metabolism.</text>
</comment>
<dbReference type="NCBIfam" id="TIGR01930">
    <property type="entry name" value="AcCoA-C-Actrans"/>
    <property type="match status" value="1"/>
</dbReference>
<dbReference type="PROSITE" id="PS00737">
    <property type="entry name" value="THIOLASE_2"/>
    <property type="match status" value="1"/>
</dbReference>
<evidence type="ECO:0000256" key="12">
    <source>
        <dbReference type="PIRSR" id="PIRSR000429-1"/>
    </source>
</evidence>
<evidence type="ECO:0000259" key="14">
    <source>
        <dbReference type="Pfam" id="PF00108"/>
    </source>
</evidence>
<dbReference type="PANTHER" id="PTHR43853:SF8">
    <property type="entry name" value="3-KETOACYL-COA THIOLASE, PEROXISOMAL"/>
    <property type="match status" value="1"/>
</dbReference>
<protein>
    <recommendedName>
        <fullName evidence="10">acetyl-CoA C-acyltransferase</fullName>
        <ecNumber evidence="10">2.3.1.16</ecNumber>
    </recommendedName>
</protein>
<evidence type="ECO:0000313" key="16">
    <source>
        <dbReference type="EMBL" id="KND02022.1"/>
    </source>
</evidence>
<dbReference type="OrthoDB" id="5404651at2759"/>
<proteinExistence type="inferred from homology"/>
<evidence type="ECO:0000256" key="1">
    <source>
        <dbReference type="ARBA" id="ARBA00004275"/>
    </source>
</evidence>
<dbReference type="Pfam" id="PF00108">
    <property type="entry name" value="Thiolase_N"/>
    <property type="match status" value="1"/>
</dbReference>
<dbReference type="eggNOG" id="KOG1389">
    <property type="taxonomic scope" value="Eukaryota"/>
</dbReference>
<evidence type="ECO:0000256" key="5">
    <source>
        <dbReference type="ARBA" id="ARBA00022832"/>
    </source>
</evidence>
<dbReference type="InParanoid" id="A0A0L0HLN0"/>
<evidence type="ECO:0000256" key="8">
    <source>
        <dbReference type="ARBA" id="ARBA00023140"/>
    </source>
</evidence>
<dbReference type="FunFam" id="3.40.47.10:FF:000010">
    <property type="entry name" value="Acetyl-CoA acetyltransferase (Thiolase)"/>
    <property type="match status" value="1"/>
</dbReference>
<dbReference type="CDD" id="cd00751">
    <property type="entry name" value="thiolase"/>
    <property type="match status" value="1"/>
</dbReference>
<dbReference type="GO" id="GO:0005777">
    <property type="term" value="C:peroxisome"/>
    <property type="evidence" value="ECO:0007669"/>
    <property type="project" value="UniProtKB-SubCell"/>
</dbReference>
<dbReference type="SUPFAM" id="SSF53901">
    <property type="entry name" value="Thiolase-like"/>
    <property type="match status" value="2"/>
</dbReference>
<dbReference type="AlphaFoldDB" id="A0A0L0HLN0"/>
<dbReference type="InterPro" id="IPR020613">
    <property type="entry name" value="Thiolase_CS"/>
</dbReference>
<sequence length="421" mass="44028">MAAQHRIEQISTHLTIRPGTMFGSPVGQKSGEDIVVVSALRTAITRAKKGGFKDTLPEELLYHVLKATLDKTGIDPAIVEDIQVGNVLPEMGGAKAARMAQLHAGFPVTSSIATTNRQCASGLQAVAGIASAIKSGIIEVGIGAGVESMTHGYGPTGTVLSTESELLCQTPEAKDCLLPMGITSENVAQKFNVTREAQDRWAAQSQSRAAAAQKGGLFDKEIIPVTTTIIDPTTKEKRSITVTKDDGVRENTTVQVLGKLKPSFKPTGSTTAGNASQVSDGAAAVLLMKRSKAQALNLPIMGKLVSFATVGVPPNVMGIGPAYAIPVALQRAGITKDQVDVFEINEAFASQLVYSVEYLGLNHDKVNPKGGAIALGHPLGCTGARLVATLLTELERRKQKIGVVSMCMGTGMGAAAVFESE</sequence>
<comment type="catalytic activity">
    <reaction evidence="11">
        <text>an acyl-CoA + acetyl-CoA = a 3-oxoacyl-CoA + CoA</text>
        <dbReference type="Rhea" id="RHEA:21564"/>
        <dbReference type="ChEBI" id="CHEBI:57287"/>
        <dbReference type="ChEBI" id="CHEBI:57288"/>
        <dbReference type="ChEBI" id="CHEBI:58342"/>
        <dbReference type="ChEBI" id="CHEBI:90726"/>
        <dbReference type="EC" id="2.3.1.16"/>
    </reaction>
</comment>
<feature type="active site" description="Proton acceptor" evidence="12">
    <location>
        <position position="407"/>
    </location>
</feature>
<dbReference type="PIRSF" id="PIRSF000429">
    <property type="entry name" value="Ac-CoA_Ac_transf"/>
    <property type="match status" value="1"/>
</dbReference>
<dbReference type="InterPro" id="IPR020616">
    <property type="entry name" value="Thiolase_N"/>
</dbReference>
<name>A0A0L0HLN0_SPIPD</name>
<keyword evidence="9 13" id="KW-0012">Acyltransferase</keyword>
<dbReference type="EMBL" id="KQ257453">
    <property type="protein sequence ID" value="KND02022.1"/>
    <property type="molecule type" value="Genomic_DNA"/>
</dbReference>
<keyword evidence="5" id="KW-0276">Fatty acid metabolism</keyword>
<dbReference type="InterPro" id="IPR016039">
    <property type="entry name" value="Thiolase-like"/>
</dbReference>
<organism evidence="16 17">
    <name type="scientific">Spizellomyces punctatus (strain DAOM BR117)</name>
    <dbReference type="NCBI Taxonomy" id="645134"/>
    <lineage>
        <taxon>Eukaryota</taxon>
        <taxon>Fungi</taxon>
        <taxon>Fungi incertae sedis</taxon>
        <taxon>Chytridiomycota</taxon>
        <taxon>Chytridiomycota incertae sedis</taxon>
        <taxon>Chytridiomycetes</taxon>
        <taxon>Spizellomycetales</taxon>
        <taxon>Spizellomycetaceae</taxon>
        <taxon>Spizellomyces</taxon>
    </lineage>
</organism>
<dbReference type="Proteomes" id="UP000053201">
    <property type="component" value="Unassembled WGS sequence"/>
</dbReference>
<feature type="active site" description="Acyl-thioester intermediate" evidence="12">
    <location>
        <position position="119"/>
    </location>
</feature>
<dbReference type="RefSeq" id="XP_016610061.1">
    <property type="nucleotide sequence ID" value="XM_016750811.1"/>
</dbReference>
<reference evidence="16 17" key="1">
    <citation type="submission" date="2009-08" db="EMBL/GenBank/DDBJ databases">
        <title>The Genome Sequence of Spizellomyces punctatus strain DAOM BR117.</title>
        <authorList>
            <consortium name="The Broad Institute Genome Sequencing Platform"/>
            <person name="Russ C."/>
            <person name="Cuomo C."/>
            <person name="Shea T."/>
            <person name="Young S.K."/>
            <person name="Zeng Q."/>
            <person name="Koehrsen M."/>
            <person name="Haas B."/>
            <person name="Borodovsky M."/>
            <person name="Guigo R."/>
            <person name="Alvarado L."/>
            <person name="Berlin A."/>
            <person name="Bochicchio J."/>
            <person name="Borenstein D."/>
            <person name="Chapman S."/>
            <person name="Chen Z."/>
            <person name="Engels R."/>
            <person name="Freedman E."/>
            <person name="Gellesch M."/>
            <person name="Goldberg J."/>
            <person name="Griggs A."/>
            <person name="Gujja S."/>
            <person name="Heiman D."/>
            <person name="Hepburn T."/>
            <person name="Howarth C."/>
            <person name="Jen D."/>
            <person name="Larson L."/>
            <person name="Lewis B."/>
            <person name="Mehta T."/>
            <person name="Park D."/>
            <person name="Pearson M."/>
            <person name="Roberts A."/>
            <person name="Saif S."/>
            <person name="Shenoy N."/>
            <person name="Sisk P."/>
            <person name="Stolte C."/>
            <person name="Sykes S."/>
            <person name="Thomson T."/>
            <person name="Walk T."/>
            <person name="White J."/>
            <person name="Yandava C."/>
            <person name="Burger G."/>
            <person name="Gray M.W."/>
            <person name="Holland P.W.H."/>
            <person name="King N."/>
            <person name="Lang F.B.F."/>
            <person name="Roger A.J."/>
            <person name="Ruiz-Trillo I."/>
            <person name="Lander E."/>
            <person name="Nusbaum C."/>
        </authorList>
    </citation>
    <scope>NUCLEOTIDE SEQUENCE [LARGE SCALE GENOMIC DNA]</scope>
    <source>
        <strain evidence="16 17">DAOM BR117</strain>
    </source>
</reference>
<dbReference type="GO" id="GO:0003988">
    <property type="term" value="F:acetyl-CoA C-acyltransferase activity"/>
    <property type="evidence" value="ECO:0007669"/>
    <property type="project" value="UniProtKB-EC"/>
</dbReference>